<proteinExistence type="inferred from homology"/>
<keyword evidence="6 7" id="KW-0472">Membrane</keyword>
<keyword evidence="4 7" id="KW-0812">Transmembrane</keyword>
<dbReference type="InterPro" id="IPR011014">
    <property type="entry name" value="MscS_channel_TM-2"/>
</dbReference>
<evidence type="ECO:0000256" key="5">
    <source>
        <dbReference type="ARBA" id="ARBA00022989"/>
    </source>
</evidence>
<dbReference type="GO" id="GO:0008381">
    <property type="term" value="F:mechanosensitive monoatomic ion channel activity"/>
    <property type="evidence" value="ECO:0007669"/>
    <property type="project" value="InterPro"/>
</dbReference>
<dbReference type="Pfam" id="PF00924">
    <property type="entry name" value="MS_channel_2nd"/>
    <property type="match status" value="1"/>
</dbReference>
<protein>
    <recommendedName>
        <fullName evidence="12">Mechanosensitive ion channel protein</fullName>
    </recommendedName>
</protein>
<gene>
    <name evidence="10" type="ORF">PPAR1163_LOCUS1945</name>
    <name evidence="11" type="ORF">PPAR1163_LOCUS1946</name>
</gene>
<evidence type="ECO:0000256" key="3">
    <source>
        <dbReference type="ARBA" id="ARBA00022475"/>
    </source>
</evidence>
<comment type="subcellular location">
    <subcellularLocation>
        <location evidence="1">Cell membrane</location>
        <topology evidence="1">Multi-pass membrane protein</topology>
    </subcellularLocation>
</comment>
<reference evidence="10" key="1">
    <citation type="submission" date="2021-01" db="EMBL/GenBank/DDBJ databases">
        <authorList>
            <person name="Corre E."/>
            <person name="Pelletier E."/>
            <person name="Niang G."/>
            <person name="Scheremetjew M."/>
            <person name="Finn R."/>
            <person name="Kale V."/>
            <person name="Holt S."/>
            <person name="Cochrane G."/>
            <person name="Meng A."/>
            <person name="Brown T."/>
            <person name="Cohen L."/>
        </authorList>
    </citation>
    <scope>NUCLEOTIDE SEQUENCE</scope>
    <source>
        <strain evidence="10">CCMP2877</strain>
    </source>
</reference>
<keyword evidence="3" id="KW-1003">Cell membrane</keyword>
<name>A0A6U4CP92_9STRA</name>
<organism evidence="10">
    <name type="scientific">Phaeomonas parva</name>
    <dbReference type="NCBI Taxonomy" id="124430"/>
    <lineage>
        <taxon>Eukaryota</taxon>
        <taxon>Sar</taxon>
        <taxon>Stramenopiles</taxon>
        <taxon>Ochrophyta</taxon>
        <taxon>Pinguiophyceae</taxon>
        <taxon>Pinguiochrysidales</taxon>
        <taxon>Pinguiochrysidaceae</taxon>
        <taxon>Phaeomonas</taxon>
    </lineage>
</organism>
<dbReference type="Gene3D" id="2.30.30.60">
    <property type="match status" value="1"/>
</dbReference>
<evidence type="ECO:0000256" key="7">
    <source>
        <dbReference type="SAM" id="Phobius"/>
    </source>
</evidence>
<dbReference type="PANTHER" id="PTHR30221:SF1">
    <property type="entry name" value="SMALL-CONDUCTANCE MECHANOSENSITIVE CHANNEL"/>
    <property type="match status" value="1"/>
</dbReference>
<dbReference type="InterPro" id="IPR023408">
    <property type="entry name" value="MscS_beta-dom_sf"/>
</dbReference>
<dbReference type="InterPro" id="IPR045275">
    <property type="entry name" value="MscS_archaea/bacteria_type"/>
</dbReference>
<feature type="transmembrane region" description="Helical" evidence="7">
    <location>
        <begin position="267"/>
        <end position="286"/>
    </location>
</feature>
<dbReference type="InterPro" id="IPR049142">
    <property type="entry name" value="MS_channel_1st"/>
</dbReference>
<evidence type="ECO:0000256" key="2">
    <source>
        <dbReference type="ARBA" id="ARBA00008017"/>
    </source>
</evidence>
<dbReference type="SUPFAM" id="SSF50182">
    <property type="entry name" value="Sm-like ribonucleoproteins"/>
    <property type="match status" value="1"/>
</dbReference>
<keyword evidence="5 7" id="KW-1133">Transmembrane helix</keyword>
<dbReference type="EMBL" id="HBGJ01003033">
    <property type="protein sequence ID" value="CAD9243600.1"/>
    <property type="molecule type" value="Transcribed_RNA"/>
</dbReference>
<evidence type="ECO:0000256" key="6">
    <source>
        <dbReference type="ARBA" id="ARBA00023136"/>
    </source>
</evidence>
<comment type="similarity">
    <text evidence="2">Belongs to the MscS (TC 1.A.23) family.</text>
</comment>
<evidence type="ECO:0000256" key="1">
    <source>
        <dbReference type="ARBA" id="ARBA00004651"/>
    </source>
</evidence>
<dbReference type="Gene3D" id="1.10.287.1260">
    <property type="match status" value="1"/>
</dbReference>
<dbReference type="EMBL" id="HBGJ01003034">
    <property type="protein sequence ID" value="CAD9243601.1"/>
    <property type="molecule type" value="Transcribed_RNA"/>
</dbReference>
<dbReference type="Pfam" id="PF21088">
    <property type="entry name" value="MS_channel_1st"/>
    <property type="match status" value="1"/>
</dbReference>
<dbReference type="InterPro" id="IPR006685">
    <property type="entry name" value="MscS_channel_2nd"/>
</dbReference>
<evidence type="ECO:0000256" key="4">
    <source>
        <dbReference type="ARBA" id="ARBA00022692"/>
    </source>
</evidence>
<dbReference type="PANTHER" id="PTHR30221">
    <property type="entry name" value="SMALL-CONDUCTANCE MECHANOSENSITIVE CHANNEL"/>
    <property type="match status" value="1"/>
</dbReference>
<dbReference type="InterPro" id="IPR010920">
    <property type="entry name" value="LSM_dom_sf"/>
</dbReference>
<evidence type="ECO:0000259" key="9">
    <source>
        <dbReference type="Pfam" id="PF21088"/>
    </source>
</evidence>
<evidence type="ECO:0000259" key="8">
    <source>
        <dbReference type="Pfam" id="PF00924"/>
    </source>
</evidence>
<accession>A0A6U4CP92</accession>
<dbReference type="AlphaFoldDB" id="A0A6U4CP92"/>
<evidence type="ECO:0008006" key="12">
    <source>
        <dbReference type="Google" id="ProtNLM"/>
    </source>
</evidence>
<dbReference type="SUPFAM" id="SSF82861">
    <property type="entry name" value="Mechanosensitive channel protein MscS (YggB), transmembrane region"/>
    <property type="match status" value="1"/>
</dbReference>
<feature type="transmembrane region" description="Helical" evidence="7">
    <location>
        <begin position="30"/>
        <end position="49"/>
    </location>
</feature>
<evidence type="ECO:0000313" key="11">
    <source>
        <dbReference type="EMBL" id="CAD9243601.1"/>
    </source>
</evidence>
<feature type="domain" description="Mechanosensitive ion channel MscS" evidence="8">
    <location>
        <begin position="310"/>
        <end position="375"/>
    </location>
</feature>
<feature type="domain" description="Mechanosensitive ion channel transmembrane helices 2/3" evidence="9">
    <location>
        <begin position="272"/>
        <end position="308"/>
    </location>
</feature>
<dbReference type="GO" id="GO:0005886">
    <property type="term" value="C:plasma membrane"/>
    <property type="evidence" value="ECO:0007669"/>
    <property type="project" value="UniProtKB-SubCell"/>
</dbReference>
<sequence length="489" mass="54219">MESWMNPSAKMARLFAELEQLKVLNSKPDLTIATYGVVVVGLLVAQQLLKAKLRAIVKHHSAILEGEGRLPPIGTPQGPSPLIRIALIFFPSVLTFFDDSAVDKASPAAAQRSYPRLNRRVSALLMRPTGPTDGMRSPRMGGAKTVFTPEEEDEKKDRDFAKAVSAAPGTKPQRMSFLQRDDDLNTTFISDMTAIDLLLIVIGPACLFLHFPPTTAHILNTCFRIGLGFRLVAPAAAACHELIEDVMVIVNIDHSDKTASGFTHLSTSVRTILWLFFFILVLRQFGYDTSAMVNGLGLGGVVVGLALQNTMADYFAGLTLLVDRYFNKGDMIVYNGMTAFVREVGLRSTRLEALNSGESIHIPNSKLCSTHIVNHAERKRRRVRKELYLSHNTSAADLRCALDAINAILDRPMISPHIQKYGRAPRWGTHMMGVEKDGFKVEFIYYVCNGQDTPRWKSLETEVNISIMEELQKLGVGLGYPRLESRDFG</sequence>
<evidence type="ECO:0000313" key="10">
    <source>
        <dbReference type="EMBL" id="CAD9243600.1"/>
    </source>
</evidence>
<feature type="transmembrane region" description="Helical" evidence="7">
    <location>
        <begin position="298"/>
        <end position="322"/>
    </location>
</feature>